<dbReference type="Proteomes" id="UP000316626">
    <property type="component" value="Unassembled WGS sequence"/>
</dbReference>
<dbReference type="OrthoDB" id="2902278at2"/>
<feature type="transmembrane region" description="Helical" evidence="1">
    <location>
        <begin position="15"/>
        <end position="36"/>
    </location>
</feature>
<evidence type="ECO:0000256" key="1">
    <source>
        <dbReference type="SAM" id="Phobius"/>
    </source>
</evidence>
<proteinExistence type="predicted"/>
<keyword evidence="1" id="KW-1133">Transmembrane helix</keyword>
<dbReference type="EMBL" id="VDGI01000012">
    <property type="protein sequence ID" value="TQR19621.1"/>
    <property type="molecule type" value="Genomic_DNA"/>
</dbReference>
<sequence length="108" mass="11896">MYTYESFETSGMFTLMRPIFITLLVLSILLLLLVLLPQTKNKIINGFTVSSISLVSILISAQLLYSTGIIVDEIGLDGDALSTYLFLAIVGLCFVNPIVFFVKNSNPN</sequence>
<feature type="transmembrane region" description="Helical" evidence="1">
    <location>
        <begin position="84"/>
        <end position="102"/>
    </location>
</feature>
<feature type="transmembrane region" description="Helical" evidence="1">
    <location>
        <begin position="43"/>
        <end position="64"/>
    </location>
</feature>
<reference evidence="2 3" key="1">
    <citation type="submission" date="2019-06" db="EMBL/GenBank/DDBJ databases">
        <title>Psychrobacillus vulpis sp. nov., a new species isolated from feces of a red fox that inhabits in The Tablas de Daimiel Natural Park, Albacete, Spain.</title>
        <authorList>
            <person name="Rodriguez M."/>
            <person name="Reina J.C."/>
            <person name="Bejar V."/>
            <person name="Llamas I."/>
        </authorList>
    </citation>
    <scope>NUCLEOTIDE SEQUENCE [LARGE SCALE GENOMIC DNA]</scope>
    <source>
        <strain evidence="2 3">Z8</strain>
    </source>
</reference>
<evidence type="ECO:0000313" key="2">
    <source>
        <dbReference type="EMBL" id="TQR19621.1"/>
    </source>
</evidence>
<gene>
    <name evidence="2" type="ORF">FG384_11880</name>
</gene>
<keyword evidence="3" id="KW-1185">Reference proteome</keyword>
<dbReference type="AlphaFoldDB" id="A0A544TQ93"/>
<protein>
    <submittedName>
        <fullName evidence="2">Uncharacterized protein</fullName>
    </submittedName>
</protein>
<keyword evidence="1" id="KW-0812">Transmembrane</keyword>
<name>A0A544TQ93_9BACI</name>
<dbReference type="RefSeq" id="WP_142642816.1">
    <property type="nucleotide sequence ID" value="NZ_VDGI01000012.1"/>
</dbReference>
<keyword evidence="1" id="KW-0472">Membrane</keyword>
<evidence type="ECO:0000313" key="3">
    <source>
        <dbReference type="Proteomes" id="UP000316626"/>
    </source>
</evidence>
<accession>A0A544TQ93</accession>
<comment type="caution">
    <text evidence="2">The sequence shown here is derived from an EMBL/GenBank/DDBJ whole genome shotgun (WGS) entry which is preliminary data.</text>
</comment>
<organism evidence="2 3">
    <name type="scientific">Psychrobacillus vulpis</name>
    <dbReference type="NCBI Taxonomy" id="2325572"/>
    <lineage>
        <taxon>Bacteria</taxon>
        <taxon>Bacillati</taxon>
        <taxon>Bacillota</taxon>
        <taxon>Bacilli</taxon>
        <taxon>Bacillales</taxon>
        <taxon>Bacillaceae</taxon>
        <taxon>Psychrobacillus</taxon>
    </lineage>
</organism>